<dbReference type="Proteomes" id="UP001596189">
    <property type="component" value="Unassembled WGS sequence"/>
</dbReference>
<protein>
    <submittedName>
        <fullName evidence="2">DUF456 domain-containing protein</fullName>
    </submittedName>
</protein>
<dbReference type="PANTHER" id="PTHR39165">
    <property type="entry name" value="IG HYPOTHETICAL 17883"/>
    <property type="match status" value="1"/>
</dbReference>
<dbReference type="EMBL" id="JBHSRD010000002">
    <property type="protein sequence ID" value="MFC6006167.1"/>
    <property type="molecule type" value="Genomic_DNA"/>
</dbReference>
<feature type="transmembrane region" description="Helical" evidence="1">
    <location>
        <begin position="83"/>
        <end position="112"/>
    </location>
</feature>
<gene>
    <name evidence="2" type="ORF">ACFQDO_03400</name>
</gene>
<evidence type="ECO:0000313" key="3">
    <source>
        <dbReference type="Proteomes" id="UP001596189"/>
    </source>
</evidence>
<keyword evidence="1" id="KW-0812">Transmembrane</keyword>
<dbReference type="InterPro" id="IPR007403">
    <property type="entry name" value="DUF456"/>
</dbReference>
<feature type="transmembrane region" description="Helical" evidence="1">
    <location>
        <begin position="44"/>
        <end position="63"/>
    </location>
</feature>
<keyword evidence="1" id="KW-0472">Membrane</keyword>
<dbReference type="PANTHER" id="PTHR39165:SF1">
    <property type="entry name" value="DUF456 DOMAIN-CONTAINING PROTEIN"/>
    <property type="match status" value="1"/>
</dbReference>
<organism evidence="2 3">
    <name type="scientific">Angustibacter luteus</name>
    <dbReference type="NCBI Taxonomy" id="658456"/>
    <lineage>
        <taxon>Bacteria</taxon>
        <taxon>Bacillati</taxon>
        <taxon>Actinomycetota</taxon>
        <taxon>Actinomycetes</taxon>
        <taxon>Kineosporiales</taxon>
        <taxon>Kineosporiaceae</taxon>
    </lineage>
</organism>
<reference evidence="3" key="1">
    <citation type="journal article" date="2019" name="Int. J. Syst. Evol. Microbiol.">
        <title>The Global Catalogue of Microorganisms (GCM) 10K type strain sequencing project: providing services to taxonomists for standard genome sequencing and annotation.</title>
        <authorList>
            <consortium name="The Broad Institute Genomics Platform"/>
            <consortium name="The Broad Institute Genome Sequencing Center for Infectious Disease"/>
            <person name="Wu L."/>
            <person name="Ma J."/>
        </authorList>
    </citation>
    <scope>NUCLEOTIDE SEQUENCE [LARGE SCALE GENOMIC DNA]</scope>
    <source>
        <strain evidence="3">KACC 14249</strain>
    </source>
</reference>
<comment type="caution">
    <text evidence="2">The sequence shown here is derived from an EMBL/GenBank/DDBJ whole genome shotgun (WGS) entry which is preliminary data.</text>
</comment>
<proteinExistence type="predicted"/>
<keyword evidence="1" id="KW-1133">Transmembrane helix</keyword>
<name>A0ABW1JA70_9ACTN</name>
<accession>A0ABW1JA70</accession>
<evidence type="ECO:0000256" key="1">
    <source>
        <dbReference type="SAM" id="Phobius"/>
    </source>
</evidence>
<dbReference type="Pfam" id="PF04306">
    <property type="entry name" value="DUF456"/>
    <property type="match status" value="1"/>
</dbReference>
<evidence type="ECO:0000313" key="2">
    <source>
        <dbReference type="EMBL" id="MFC6006167.1"/>
    </source>
</evidence>
<feature type="transmembrane region" description="Helical" evidence="1">
    <location>
        <begin position="133"/>
        <end position="158"/>
    </location>
</feature>
<sequence>MTPLDVLLALVILVGLAGVVVPVLPGLVLVLGAVLVWSLERQDATGWVVLAVVTVLFAVGQVAKYLLPGRRLREAGVPASTMLAGAALGIVGFFVVPVVGLFLGFVLGVYLAELARTRTHADAWPSTVHALKAAGWSMLIELAAGLLMTAAWVAGLLVA</sequence>
<dbReference type="RefSeq" id="WP_345717024.1">
    <property type="nucleotide sequence ID" value="NZ_BAABFP010000005.1"/>
</dbReference>
<feature type="transmembrane region" description="Helical" evidence="1">
    <location>
        <begin position="6"/>
        <end position="37"/>
    </location>
</feature>
<keyword evidence="3" id="KW-1185">Reference proteome</keyword>